<reference evidence="9" key="1">
    <citation type="journal article" date="2021" name="PeerJ">
        <title>Extensive microbial diversity within the chicken gut microbiome revealed by metagenomics and culture.</title>
        <authorList>
            <person name="Gilroy R."/>
            <person name="Ravi A."/>
            <person name="Getino M."/>
            <person name="Pursley I."/>
            <person name="Horton D.L."/>
            <person name="Alikhan N.F."/>
            <person name="Baker D."/>
            <person name="Gharbi K."/>
            <person name="Hall N."/>
            <person name="Watson M."/>
            <person name="Adriaenssens E.M."/>
            <person name="Foster-Nyarko E."/>
            <person name="Jarju S."/>
            <person name="Secka A."/>
            <person name="Antonio M."/>
            <person name="Oren A."/>
            <person name="Chaudhuri R.R."/>
            <person name="La Ragione R."/>
            <person name="Hildebrand F."/>
            <person name="Pallen M.J."/>
        </authorList>
    </citation>
    <scope>NUCLEOTIDE SEQUENCE</scope>
    <source>
        <strain evidence="9">CHK188-16595</strain>
    </source>
</reference>
<feature type="transmembrane region" description="Helical" evidence="7">
    <location>
        <begin position="21"/>
        <end position="40"/>
    </location>
</feature>
<dbReference type="InterPro" id="IPR003856">
    <property type="entry name" value="LPS_length_determ_N"/>
</dbReference>
<proteinExistence type="inferred from homology"/>
<evidence type="ECO:0000313" key="9">
    <source>
        <dbReference type="EMBL" id="HJB74928.1"/>
    </source>
</evidence>
<comment type="subcellular location">
    <subcellularLocation>
        <location evidence="1">Cell membrane</location>
        <topology evidence="1">Multi-pass membrane protein</topology>
    </subcellularLocation>
</comment>
<name>A0A9D2MK01_9FIRM</name>
<dbReference type="GO" id="GO:0005886">
    <property type="term" value="C:plasma membrane"/>
    <property type="evidence" value="ECO:0007669"/>
    <property type="project" value="UniProtKB-SubCell"/>
</dbReference>
<evidence type="ECO:0000256" key="6">
    <source>
        <dbReference type="ARBA" id="ARBA00023136"/>
    </source>
</evidence>
<protein>
    <recommendedName>
        <fullName evidence="8">Polysaccharide chain length determinant N-terminal domain-containing protein</fullName>
    </recommendedName>
</protein>
<dbReference type="Pfam" id="PF02706">
    <property type="entry name" value="Wzz"/>
    <property type="match status" value="1"/>
</dbReference>
<reference evidence="9" key="2">
    <citation type="submission" date="2021-04" db="EMBL/GenBank/DDBJ databases">
        <authorList>
            <person name="Gilroy R."/>
        </authorList>
    </citation>
    <scope>NUCLEOTIDE SEQUENCE</scope>
    <source>
        <strain evidence="9">CHK188-16595</strain>
    </source>
</reference>
<dbReference type="PANTHER" id="PTHR32309:SF13">
    <property type="entry name" value="FERRIC ENTEROBACTIN TRANSPORT PROTEIN FEPE"/>
    <property type="match status" value="1"/>
</dbReference>
<feature type="domain" description="Polysaccharide chain length determinant N-terminal" evidence="8">
    <location>
        <begin position="8"/>
        <end position="105"/>
    </location>
</feature>
<evidence type="ECO:0000256" key="5">
    <source>
        <dbReference type="ARBA" id="ARBA00022989"/>
    </source>
</evidence>
<dbReference type="AlphaFoldDB" id="A0A9D2MK01"/>
<accession>A0A9D2MK01</accession>
<evidence type="ECO:0000256" key="4">
    <source>
        <dbReference type="ARBA" id="ARBA00022692"/>
    </source>
</evidence>
<evidence type="ECO:0000313" key="10">
    <source>
        <dbReference type="Proteomes" id="UP000823877"/>
    </source>
</evidence>
<sequence length="252" mass="27869">MLNIDANVQKVLSALLKRWKLLLIFAVIGAILAAVFTSRFTTLTYTSSIEFLAYSIDSKQELQDSTAAAQQASETSKMNYAMKMLDTYIEIFQTNQFNQSVADELNRVYNTDYSAVTVKNSITIEKVENTAMFLFTITTSDADLSYHIAQTLEVCVPQTMENTNAGLVNASVEDPPIRANAAESMNYPQKCLIGAVAGMFVAGLYAVLRDFLDVRIRGRDDLAERYNIPVLGAVPEFELTNAKQKKGAKNNG</sequence>
<comment type="similarity">
    <text evidence="2">Belongs to the CpsC/CapA family.</text>
</comment>
<dbReference type="InterPro" id="IPR050445">
    <property type="entry name" value="Bact_polysacc_biosynth/exp"/>
</dbReference>
<comment type="caution">
    <text evidence="9">The sequence shown here is derived from an EMBL/GenBank/DDBJ whole genome shotgun (WGS) entry which is preliminary data.</text>
</comment>
<evidence type="ECO:0000256" key="1">
    <source>
        <dbReference type="ARBA" id="ARBA00004651"/>
    </source>
</evidence>
<dbReference type="Proteomes" id="UP000823877">
    <property type="component" value="Unassembled WGS sequence"/>
</dbReference>
<keyword evidence="3" id="KW-1003">Cell membrane</keyword>
<dbReference type="EMBL" id="DWXN01000010">
    <property type="protein sequence ID" value="HJB74928.1"/>
    <property type="molecule type" value="Genomic_DNA"/>
</dbReference>
<keyword evidence="5 7" id="KW-1133">Transmembrane helix</keyword>
<keyword evidence="6 7" id="KW-0472">Membrane</keyword>
<evidence type="ECO:0000256" key="2">
    <source>
        <dbReference type="ARBA" id="ARBA00006683"/>
    </source>
</evidence>
<dbReference type="GO" id="GO:0004713">
    <property type="term" value="F:protein tyrosine kinase activity"/>
    <property type="evidence" value="ECO:0007669"/>
    <property type="project" value="TreeGrafter"/>
</dbReference>
<dbReference type="PANTHER" id="PTHR32309">
    <property type="entry name" value="TYROSINE-PROTEIN KINASE"/>
    <property type="match status" value="1"/>
</dbReference>
<evidence type="ECO:0000259" key="8">
    <source>
        <dbReference type="Pfam" id="PF02706"/>
    </source>
</evidence>
<keyword evidence="4 7" id="KW-0812">Transmembrane</keyword>
<organism evidence="9 10">
    <name type="scientific">Candidatus Eubacterium faecale</name>
    <dbReference type="NCBI Taxonomy" id="2838568"/>
    <lineage>
        <taxon>Bacteria</taxon>
        <taxon>Bacillati</taxon>
        <taxon>Bacillota</taxon>
        <taxon>Clostridia</taxon>
        <taxon>Eubacteriales</taxon>
        <taxon>Eubacteriaceae</taxon>
        <taxon>Eubacterium</taxon>
    </lineage>
</organism>
<gene>
    <name evidence="9" type="ORF">IAA37_04545</name>
</gene>
<evidence type="ECO:0000256" key="7">
    <source>
        <dbReference type="SAM" id="Phobius"/>
    </source>
</evidence>
<evidence type="ECO:0000256" key="3">
    <source>
        <dbReference type="ARBA" id="ARBA00022475"/>
    </source>
</evidence>